<dbReference type="Proteomes" id="UP001226867">
    <property type="component" value="Unassembled WGS sequence"/>
</dbReference>
<evidence type="ECO:0000259" key="2">
    <source>
        <dbReference type="Pfam" id="PF16655"/>
    </source>
</evidence>
<dbReference type="PANTHER" id="PTHR43606:SF2">
    <property type="entry name" value="ALKALINE PHOSPHATASE FAMILY PROTEIN (AFU_ORTHOLOGUE AFUA_5G03860)"/>
    <property type="match status" value="1"/>
</dbReference>
<accession>A0ABT9S9D6</accession>
<feature type="domain" description="Phospholipase D N-terminal" evidence="2">
    <location>
        <begin position="83"/>
        <end position="172"/>
    </location>
</feature>
<dbReference type="InterPro" id="IPR029052">
    <property type="entry name" value="Metallo-depent_PP-like"/>
</dbReference>
<dbReference type="InterPro" id="IPR032093">
    <property type="entry name" value="PhoD_N"/>
</dbReference>
<evidence type="ECO:0000259" key="1">
    <source>
        <dbReference type="Pfam" id="PF09423"/>
    </source>
</evidence>
<gene>
    <name evidence="3" type="ORF">J2W36_003081</name>
</gene>
<proteinExistence type="predicted"/>
<comment type="caution">
    <text evidence="3">The sequence shown here is derived from an EMBL/GenBank/DDBJ whole genome shotgun (WGS) entry which is preliminary data.</text>
</comment>
<dbReference type="Pfam" id="PF09423">
    <property type="entry name" value="PhoD"/>
    <property type="match status" value="1"/>
</dbReference>
<dbReference type="InterPro" id="IPR038607">
    <property type="entry name" value="PhoD-like_sf"/>
</dbReference>
<feature type="domain" description="PhoD-like phosphatase metallophosphatase" evidence="1">
    <location>
        <begin position="183"/>
        <end position="598"/>
    </location>
</feature>
<evidence type="ECO:0000313" key="3">
    <source>
        <dbReference type="EMBL" id="MDP9900815.1"/>
    </source>
</evidence>
<dbReference type="EC" id="3.1.3.1" evidence="3"/>
<dbReference type="PANTHER" id="PTHR43606">
    <property type="entry name" value="PHOSPHATASE, PUTATIVE (AFU_ORTHOLOGUE AFUA_6G08710)-RELATED"/>
    <property type="match status" value="1"/>
</dbReference>
<dbReference type="CDD" id="cd07389">
    <property type="entry name" value="MPP_PhoD"/>
    <property type="match status" value="1"/>
</dbReference>
<protein>
    <submittedName>
        <fullName evidence="3">Alkaline phosphatase D</fullName>
        <ecNumber evidence="3">3.1.3.1</ecNumber>
    </submittedName>
</protein>
<dbReference type="RefSeq" id="WP_307690604.1">
    <property type="nucleotide sequence ID" value="NZ_JAUSRO010000009.1"/>
</dbReference>
<dbReference type="InterPro" id="IPR018946">
    <property type="entry name" value="PhoD-like_MPP"/>
</dbReference>
<dbReference type="InterPro" id="IPR052900">
    <property type="entry name" value="Phospholipid_Metab_Enz"/>
</dbReference>
<name>A0ABT9S9D6_9BURK</name>
<dbReference type="Pfam" id="PF16655">
    <property type="entry name" value="PhoD_N"/>
    <property type="match status" value="1"/>
</dbReference>
<dbReference type="SUPFAM" id="SSF56300">
    <property type="entry name" value="Metallo-dependent phosphatases"/>
    <property type="match status" value="1"/>
</dbReference>
<keyword evidence="4" id="KW-1185">Reference proteome</keyword>
<dbReference type="EMBL" id="JAUSRO010000009">
    <property type="protein sequence ID" value="MDP9900815.1"/>
    <property type="molecule type" value="Genomic_DNA"/>
</dbReference>
<dbReference type="Gene3D" id="3.60.21.70">
    <property type="entry name" value="PhoD-like phosphatase"/>
    <property type="match status" value="1"/>
</dbReference>
<reference evidence="3 4" key="1">
    <citation type="submission" date="2023-07" db="EMBL/GenBank/DDBJ databases">
        <title>Sorghum-associated microbial communities from plants grown in Nebraska, USA.</title>
        <authorList>
            <person name="Schachtman D."/>
        </authorList>
    </citation>
    <scope>NUCLEOTIDE SEQUENCE [LARGE SCALE GENOMIC DNA]</scope>
    <source>
        <strain evidence="3 4">DS1607</strain>
    </source>
</reference>
<evidence type="ECO:0000313" key="4">
    <source>
        <dbReference type="Proteomes" id="UP001226867"/>
    </source>
</evidence>
<dbReference type="Gene3D" id="2.60.40.380">
    <property type="entry name" value="Purple acid phosphatase-like, N-terminal"/>
    <property type="match status" value="1"/>
</dbReference>
<keyword evidence="3" id="KW-0378">Hydrolase</keyword>
<organism evidence="3 4">
    <name type="scientific">Variovorax ginsengisoli</name>
    <dbReference type="NCBI Taxonomy" id="363844"/>
    <lineage>
        <taxon>Bacteria</taxon>
        <taxon>Pseudomonadati</taxon>
        <taxon>Pseudomonadota</taxon>
        <taxon>Betaproteobacteria</taxon>
        <taxon>Burkholderiales</taxon>
        <taxon>Comamonadaceae</taxon>
        <taxon>Variovorax</taxon>
    </lineage>
</organism>
<dbReference type="GO" id="GO:0004035">
    <property type="term" value="F:alkaline phosphatase activity"/>
    <property type="evidence" value="ECO:0007669"/>
    <property type="project" value="UniProtKB-EC"/>
</dbReference>
<sequence length="633" mass="66977">MSRKNTSAPAHALVDPREALNGRRRDFLDFLVKSSSSAVALASIGSLAACGGGNDTGASATSAPAPAPAPAPAQQVAAAFAFGVASGDPLSDRVILWTHAKVPASTADVALRWQVANDAAFTQIVQSGTLIATEASSFTAKVDVTGLTAGASYFYRFLDATGASSTVGTTRTLPASSATSVKFAVFSCALYSEGYFHAYDAAAKSDALYALHVGDYIYEYGSDPKKYGNSSIPGNRVASPANDIVTMNDYRLRHALYKSDLNLQAAHAKMPWITIWDDHEFANNSYVNGAENHDPATQGDWVTRKNIAARVYHEWMPIRTPDASNLLKIYRRFDFGSLFTLHMLDTRIEGRDRQYDNFGDADGGIARYLAGVTPNAAGIRPDASRQMMSVEQQNWLTSGMRASNATWQLFGNQTIMARMWFPASVLTTFTDNPAGVTSAISAYLTAKATRAAGGTAALTPTQAALLNPSTNPRLPYNLDSWDGYPAQREAILQAVKTQGKRLITLSGDSHDGWFTQLTTFTGDKVGVEFAGTSVTSTGFESAGLGALASSIDGSALVPQLGNAAIGAGLGLIDDVSYCDTTQRGYLLMTITAAAVKGEYVFVSSVKQPTYKATVGRSITIAATASGTAAPVIA</sequence>